<dbReference type="Proteomes" id="UP000594404">
    <property type="component" value="Chromosome"/>
</dbReference>
<proteinExistence type="predicted"/>
<accession>A0A7S9WS26</accession>
<sequence>MIGKNALQNTGTKVVTNSNLAEFMRPGLNPVRNTYHNVLNGYLKNSYQINKDVIDFTESILPGIPSYSDIGYGAAVGAGLYGFYKDWKNDK</sequence>
<reference evidence="1 2" key="1">
    <citation type="journal article" date="2018" name="Emerg. Microbes Infect.">
        <title>Genomic analysis of oral Campylobacter concisus strains identified a potential bacterial molecular marker associated with active Crohn's disease.</title>
        <authorList>
            <person name="Liu F."/>
            <person name="Ma R."/>
            <person name="Tay C.Y.A."/>
            <person name="Octavia S."/>
            <person name="Lan R."/>
            <person name="Chung H.K.L."/>
            <person name="Riordan S.M."/>
            <person name="Grimm M.C."/>
            <person name="Leong R.W."/>
            <person name="Tanaka M.M."/>
            <person name="Connor S."/>
            <person name="Zhang L."/>
        </authorList>
    </citation>
    <scope>NUCLEOTIDE SEQUENCE [LARGE SCALE GENOMIC DNA]</scope>
    <source>
        <strain evidence="1 2">P1CDO3</strain>
    </source>
</reference>
<dbReference type="EMBL" id="CP049266">
    <property type="protein sequence ID" value="QPH91163.1"/>
    <property type="molecule type" value="Genomic_DNA"/>
</dbReference>
<name>A0A7S9WS26_9BACT</name>
<protein>
    <submittedName>
        <fullName evidence="1">Uncharacterized protein</fullName>
    </submittedName>
</protein>
<dbReference type="AlphaFoldDB" id="A0A7S9WS26"/>
<gene>
    <name evidence="1" type="ORF">CVT01_01010</name>
</gene>
<evidence type="ECO:0000313" key="1">
    <source>
        <dbReference type="EMBL" id="QPH91163.1"/>
    </source>
</evidence>
<organism evidence="1 2">
    <name type="scientific">Campylobacter concisus</name>
    <dbReference type="NCBI Taxonomy" id="199"/>
    <lineage>
        <taxon>Bacteria</taxon>
        <taxon>Pseudomonadati</taxon>
        <taxon>Campylobacterota</taxon>
        <taxon>Epsilonproteobacteria</taxon>
        <taxon>Campylobacterales</taxon>
        <taxon>Campylobacteraceae</taxon>
        <taxon>Campylobacter</taxon>
    </lineage>
</organism>
<dbReference type="RefSeq" id="WP_107715159.1">
    <property type="nucleotide sequence ID" value="NZ_CP049266.1"/>
</dbReference>
<evidence type="ECO:0000313" key="2">
    <source>
        <dbReference type="Proteomes" id="UP000594404"/>
    </source>
</evidence>